<dbReference type="EMBL" id="NIRI02000056">
    <property type="protein sequence ID" value="KAG5443726.1"/>
    <property type="molecule type" value="Genomic_DNA"/>
</dbReference>
<evidence type="ECO:0000313" key="2">
    <source>
        <dbReference type="Proteomes" id="UP000286415"/>
    </source>
</evidence>
<dbReference type="InParanoid" id="A0A3R7D6F2"/>
<keyword evidence="2" id="KW-1185">Reference proteome</keyword>
<name>A0A3R7D6F2_CLOSI</name>
<evidence type="ECO:0000313" key="1">
    <source>
        <dbReference type="EMBL" id="KAG5443726.1"/>
    </source>
</evidence>
<sequence>MCCATRPHVSLDTIFETSRYRCRQNTLLIRLLKTLQQPKNSFALMSPRKVKPVLDCKRFITNRGDIISAGLMMMLLMMSPRLVMKRLQSNCPARRTDQQSIRHSEEVPALIITWMALPSPSRPESYKLALPQNYTRETVEGRSEIATRRRDEHISINTLICKLIWFCERLTWNPAESLVCDVSRQLNLLHQAASCFSCYGIRDSAIHAQSSSFRQPYVLLEPKLGLSQNQIDLQMSVFVEISPIWVRLERKVDRTSGTAPT</sequence>
<proteinExistence type="predicted"/>
<accession>A0A3R7D6F2</accession>
<reference evidence="1 2" key="2">
    <citation type="journal article" date="2021" name="Genomics">
        <title>High-quality reference genome for Clonorchis sinensis.</title>
        <authorList>
            <person name="Young N.D."/>
            <person name="Stroehlein A.J."/>
            <person name="Kinkar L."/>
            <person name="Wang T."/>
            <person name="Sohn W.M."/>
            <person name="Chang B.C.H."/>
            <person name="Kaur P."/>
            <person name="Weisz D."/>
            <person name="Dudchenko O."/>
            <person name="Aiden E.L."/>
            <person name="Korhonen P.K."/>
            <person name="Gasser R.B."/>
        </authorList>
    </citation>
    <scope>NUCLEOTIDE SEQUENCE [LARGE SCALE GENOMIC DNA]</scope>
    <source>
        <strain evidence="1">Cs-k2</strain>
    </source>
</reference>
<organism evidence="1 2">
    <name type="scientific">Clonorchis sinensis</name>
    <name type="common">Chinese liver fluke</name>
    <dbReference type="NCBI Taxonomy" id="79923"/>
    <lineage>
        <taxon>Eukaryota</taxon>
        <taxon>Metazoa</taxon>
        <taxon>Spiralia</taxon>
        <taxon>Lophotrochozoa</taxon>
        <taxon>Platyhelminthes</taxon>
        <taxon>Trematoda</taxon>
        <taxon>Digenea</taxon>
        <taxon>Opisthorchiida</taxon>
        <taxon>Opisthorchiata</taxon>
        <taxon>Opisthorchiidae</taxon>
        <taxon>Clonorchis</taxon>
    </lineage>
</organism>
<comment type="caution">
    <text evidence="1">The sequence shown here is derived from an EMBL/GenBank/DDBJ whole genome shotgun (WGS) entry which is preliminary data.</text>
</comment>
<protein>
    <submittedName>
        <fullName evidence="1">Uncharacterized protein</fullName>
    </submittedName>
</protein>
<dbReference type="AlphaFoldDB" id="A0A3R7D6F2"/>
<dbReference type="Proteomes" id="UP000286415">
    <property type="component" value="Unassembled WGS sequence"/>
</dbReference>
<reference evidence="1 2" key="1">
    <citation type="journal article" date="2018" name="Biotechnol. Adv.">
        <title>Improved genomic resources and new bioinformatic workflow for the carcinogenic parasite Clonorchis sinensis: Biotechnological implications.</title>
        <authorList>
            <person name="Wang D."/>
            <person name="Korhonen P.K."/>
            <person name="Gasser R.B."/>
            <person name="Young N.D."/>
        </authorList>
    </citation>
    <scope>NUCLEOTIDE SEQUENCE [LARGE SCALE GENOMIC DNA]</scope>
    <source>
        <strain evidence="1">Cs-k2</strain>
    </source>
</reference>
<gene>
    <name evidence="1" type="ORF">CSKR_112395</name>
</gene>